<dbReference type="Proteomes" id="UP000179001">
    <property type="component" value="Unassembled WGS sequence"/>
</dbReference>
<dbReference type="AlphaFoldDB" id="A0A1F5SWR2"/>
<reference evidence="1 2" key="1">
    <citation type="journal article" date="2016" name="Nat. Commun.">
        <title>Thousands of microbial genomes shed light on interconnected biogeochemical processes in an aquifer system.</title>
        <authorList>
            <person name="Anantharaman K."/>
            <person name="Brown C.T."/>
            <person name="Hug L.A."/>
            <person name="Sharon I."/>
            <person name="Castelle C.J."/>
            <person name="Probst A.J."/>
            <person name="Thomas B.C."/>
            <person name="Singh A."/>
            <person name="Wilkins M.J."/>
            <person name="Karaoz U."/>
            <person name="Brodie E.L."/>
            <person name="Williams K.H."/>
            <person name="Hubbard S.S."/>
            <person name="Banfield J.F."/>
        </authorList>
    </citation>
    <scope>NUCLEOTIDE SEQUENCE [LARGE SCALE GENOMIC DNA]</scope>
</reference>
<accession>A0A1F5SWR2</accession>
<proteinExistence type="predicted"/>
<protein>
    <submittedName>
        <fullName evidence="1">Uncharacterized protein</fullName>
    </submittedName>
</protein>
<dbReference type="STRING" id="1798002.A2478_00375"/>
<comment type="caution">
    <text evidence="1">The sequence shown here is derived from an EMBL/GenBank/DDBJ whole genome shotgun (WGS) entry which is preliminary data.</text>
</comment>
<evidence type="ECO:0000313" key="2">
    <source>
        <dbReference type="Proteomes" id="UP000179001"/>
    </source>
</evidence>
<sequence>MSDDKKKTGKEHHVALPTIFNAEFVELALENLPQRFRQNVSDNLLIFADGIFLFHNKLSSIGYAIIKIVEKHLPPEIHNQFTIEEVKQTLRNLSYQTQYYFQLDEQLCVGYFIRCKTGKKIRGLYQFCQGRVISAGNFIHAKDPDIVRSPNISIACSLFCTARVKLWQTETWISIDQHAFRQFISRTQMCETFNSIFRDTLHRQALYLLALIKMLKESVPAQRKNRTCQIIRHDFRPAEYRIWHDWIFVIEDNVLKTCYVKQGACEKLYQPLPKQAVN</sequence>
<organism evidence="1 2">
    <name type="scientific">Candidatus Falkowbacteria bacterium RIFOXYC2_FULL_36_12</name>
    <dbReference type="NCBI Taxonomy" id="1798002"/>
    <lineage>
        <taxon>Bacteria</taxon>
        <taxon>Candidatus Falkowiibacteriota</taxon>
    </lineage>
</organism>
<name>A0A1F5SWR2_9BACT</name>
<evidence type="ECO:0000313" key="1">
    <source>
        <dbReference type="EMBL" id="OGF30893.1"/>
    </source>
</evidence>
<dbReference type="EMBL" id="MFGJ01000008">
    <property type="protein sequence ID" value="OGF30893.1"/>
    <property type="molecule type" value="Genomic_DNA"/>
</dbReference>
<gene>
    <name evidence="1" type="ORF">A2478_00375</name>
</gene>